<dbReference type="HOGENOM" id="CLU_006428_0_0_1"/>
<feature type="compositionally biased region" description="Polar residues" evidence="1">
    <location>
        <begin position="26"/>
        <end position="46"/>
    </location>
</feature>
<dbReference type="VEuPathDB" id="FungiDB:A1O7_09855"/>
<evidence type="ECO:0000256" key="1">
    <source>
        <dbReference type="SAM" id="MobiDB-lite"/>
    </source>
</evidence>
<feature type="compositionally biased region" description="Basic and acidic residues" evidence="1">
    <location>
        <begin position="424"/>
        <end position="436"/>
    </location>
</feature>
<evidence type="ECO:0000313" key="2">
    <source>
        <dbReference type="EMBL" id="EXJ54515.1"/>
    </source>
</evidence>
<feature type="compositionally biased region" description="Low complexity" evidence="1">
    <location>
        <begin position="522"/>
        <end position="534"/>
    </location>
</feature>
<feature type="region of interest" description="Disordered" evidence="1">
    <location>
        <begin position="821"/>
        <end position="887"/>
    </location>
</feature>
<dbReference type="EMBL" id="AMGW01000007">
    <property type="protein sequence ID" value="EXJ54515.1"/>
    <property type="molecule type" value="Genomic_DNA"/>
</dbReference>
<organism evidence="2 3">
    <name type="scientific">Cladophialophora yegresii CBS 114405</name>
    <dbReference type="NCBI Taxonomy" id="1182544"/>
    <lineage>
        <taxon>Eukaryota</taxon>
        <taxon>Fungi</taxon>
        <taxon>Dikarya</taxon>
        <taxon>Ascomycota</taxon>
        <taxon>Pezizomycotina</taxon>
        <taxon>Eurotiomycetes</taxon>
        <taxon>Chaetothyriomycetidae</taxon>
        <taxon>Chaetothyriales</taxon>
        <taxon>Herpotrichiellaceae</taxon>
        <taxon>Cladophialophora</taxon>
    </lineage>
</organism>
<dbReference type="RefSeq" id="XP_007762030.1">
    <property type="nucleotide sequence ID" value="XM_007763840.1"/>
</dbReference>
<feature type="region of interest" description="Disordered" evidence="1">
    <location>
        <begin position="158"/>
        <end position="214"/>
    </location>
</feature>
<reference evidence="2 3" key="1">
    <citation type="submission" date="2013-03" db="EMBL/GenBank/DDBJ databases">
        <title>The Genome Sequence of Cladophialophora yegresii CBS 114405.</title>
        <authorList>
            <consortium name="The Broad Institute Genomics Platform"/>
            <person name="Cuomo C."/>
            <person name="de Hoog S."/>
            <person name="Gorbushina A."/>
            <person name="Walker B."/>
            <person name="Young S.K."/>
            <person name="Zeng Q."/>
            <person name="Gargeya S."/>
            <person name="Fitzgerald M."/>
            <person name="Haas B."/>
            <person name="Abouelleil A."/>
            <person name="Allen A.W."/>
            <person name="Alvarado L."/>
            <person name="Arachchi H.M."/>
            <person name="Berlin A.M."/>
            <person name="Chapman S.B."/>
            <person name="Gainer-Dewar J."/>
            <person name="Goldberg J."/>
            <person name="Griggs A."/>
            <person name="Gujja S."/>
            <person name="Hansen M."/>
            <person name="Howarth C."/>
            <person name="Imamovic A."/>
            <person name="Ireland A."/>
            <person name="Larimer J."/>
            <person name="McCowan C."/>
            <person name="Murphy C."/>
            <person name="Pearson M."/>
            <person name="Poon T.W."/>
            <person name="Priest M."/>
            <person name="Roberts A."/>
            <person name="Saif S."/>
            <person name="Shea T."/>
            <person name="Sisk P."/>
            <person name="Sykes S."/>
            <person name="Wortman J."/>
            <person name="Nusbaum C."/>
            <person name="Birren B."/>
        </authorList>
    </citation>
    <scope>NUCLEOTIDE SEQUENCE [LARGE SCALE GENOMIC DNA]</scope>
    <source>
        <strain evidence="2 3">CBS 114405</strain>
    </source>
</reference>
<feature type="compositionally biased region" description="Polar residues" evidence="1">
    <location>
        <begin position="77"/>
        <end position="88"/>
    </location>
</feature>
<evidence type="ECO:0000313" key="3">
    <source>
        <dbReference type="Proteomes" id="UP000019473"/>
    </source>
</evidence>
<dbReference type="OrthoDB" id="4157653at2759"/>
<accession>W9VNE4</accession>
<feature type="region of interest" description="Disordered" evidence="1">
    <location>
        <begin position="569"/>
        <end position="595"/>
    </location>
</feature>
<protein>
    <submittedName>
        <fullName evidence="2">Uncharacterized protein</fullName>
    </submittedName>
</protein>
<feature type="compositionally biased region" description="Basic and acidic residues" evidence="1">
    <location>
        <begin position="504"/>
        <end position="519"/>
    </location>
</feature>
<feature type="compositionally biased region" description="Low complexity" evidence="1">
    <location>
        <begin position="61"/>
        <end position="76"/>
    </location>
</feature>
<feature type="compositionally biased region" description="Basic and acidic residues" evidence="1">
    <location>
        <begin position="536"/>
        <end position="547"/>
    </location>
</feature>
<feature type="compositionally biased region" description="Polar residues" evidence="1">
    <location>
        <begin position="583"/>
        <end position="593"/>
    </location>
</feature>
<sequence>MGANTSKIDNGLGLPPDEPEPASTRPVGQQRPSPATLSTNTPSHASPISARYRSLQKVANSSAQSSPSVSPAVRRQGSTLTALSSSRLESVVPASLPPHQASPPVTCVVRKTSASKLSTHSRPLPPVESRETVKSQAARIARWARMDLSDEIYESCQIGEPPQSESDIGSLAIYDSDTSSSDPDTGFAPEDAHINPNIRSSPPPKDLSASNSGDPRIVSVLPLVQATAPSKTLSVSKPKQKRRLVPTARSIEIAIGNVNSIGKYSTGQPKEISLFSNGDKKSEYGFFNPHPDGVELTCDEEWLLPDPHPGSCLYQDSDHEDEGLWSEILRMGNPTEGETVQQQEERRMILLARVHDHRSSLQSTKVDEASPTELREDDLLLKQARECMLKEQEAGAERSRKLREKALQRRGLLELPDRSCSSSEHGKTFSDGHAEDSSASDLFLDKDGDVQMESLLDVAQEHATKDSKRVQPKVQETTQTPRHISGPNPLSPEAAEQYRTQSRRLSDYDHKPRAPDSRGRHLSSGSLSDSHLLSQSRKDLEDREQRLRTAKKQISRSLIDRISNSRDISENYDDEEGEAVMNRPSQETRSTVQRRPLSGFELLAAKKKAQDDLKNDSNQCLYEDTSVTYKPKNQPISKVQVATAKEALLENNTLRPERPTFAPAFSRTPAIKDLTLPKNFGQLKETEKEVVVQHETAKERKRDLDTIGSVFWEFAQLLCFTNRELTDRTMQTETDELFDIGKYIGLVVDQNKSGKARRKRIQDIRDNIKRRIDKAARHQPEPTEAAIITEMRRTFRPEQVDFIHNELPKIQKVIDYWGDLRRSGKDTRKPSRKREVTSTKKQVRFADEQEQDVVYSFPNESPCPSKPKTALKRSGNATENRRQAQYDRQARLEEKLRVQLKLFETVDTPEIADIQNQVAETQAEIGRIEQQRQEDSDSEEEDGAEFVLGAGLDVGRAHLEQDINEINSLEDARQREAGTHVSQRQEQAHQAPGQLKSRQSFDPELLRQMQLNRAKKLAQIADPGIIEDKATAVALDSDSDVDTTASSSDDDEDGDRRICKYIVWGAFRGFADYEDADHYRITATYDKERAEKRVREHIISIQGQLPAGTVFDAGNWSCNTVYRDGLLEQHLMVGTDVDHEARVWIEKELVHLGEKRFKQAKRRHAVVERFTYKVYWEKTVTPVLTEDEEATEQAAEKAKETRLEPEFEGYEDLFGVSPSPETATARPTTRDAVTTEISRDEIEARTFSCAIYANRDAKDVFLAWYFAFLPGVANEGYRRQEDESMEQTLEALGDWGLFDRSESLQKDVVGPTGVTGRVEEKFRVWVKKIAVKGPGN</sequence>
<dbReference type="GeneID" id="19184415"/>
<dbReference type="Proteomes" id="UP000019473">
    <property type="component" value="Unassembled WGS sequence"/>
</dbReference>
<keyword evidence="3" id="KW-1185">Reference proteome</keyword>
<feature type="compositionally biased region" description="Basic and acidic residues" evidence="1">
    <location>
        <begin position="821"/>
        <end position="838"/>
    </location>
</feature>
<gene>
    <name evidence="2" type="ORF">A1O7_09855</name>
</gene>
<feature type="compositionally biased region" description="Low complexity" evidence="1">
    <location>
        <begin position="175"/>
        <end position="185"/>
    </location>
</feature>
<feature type="region of interest" description="Disordered" evidence="1">
    <location>
        <begin position="973"/>
        <end position="998"/>
    </location>
</feature>
<feature type="region of interest" description="Disordered" evidence="1">
    <location>
        <begin position="461"/>
        <end position="547"/>
    </location>
</feature>
<proteinExistence type="predicted"/>
<feature type="region of interest" description="Disordered" evidence="1">
    <location>
        <begin position="413"/>
        <end position="440"/>
    </location>
</feature>
<feature type="region of interest" description="Disordered" evidence="1">
    <location>
        <begin position="1"/>
        <end position="134"/>
    </location>
</feature>
<name>W9VNE4_9EURO</name>
<feature type="compositionally biased region" description="Polar residues" evidence="1">
    <location>
        <begin position="112"/>
        <end position="121"/>
    </location>
</feature>
<comment type="caution">
    <text evidence="2">The sequence shown here is derived from an EMBL/GenBank/DDBJ whole genome shotgun (WGS) entry which is preliminary data.</text>
</comment>